<organism evidence="1 2">
    <name type="scientific">Deinococcus arcticus</name>
    <dbReference type="NCBI Taxonomy" id="2136176"/>
    <lineage>
        <taxon>Bacteria</taxon>
        <taxon>Thermotogati</taxon>
        <taxon>Deinococcota</taxon>
        <taxon>Deinococci</taxon>
        <taxon>Deinococcales</taxon>
        <taxon>Deinococcaceae</taxon>
        <taxon>Deinococcus</taxon>
    </lineage>
</organism>
<accession>A0A2T3WA20</accession>
<protein>
    <submittedName>
        <fullName evidence="1">Uncharacterized protein</fullName>
    </submittedName>
</protein>
<evidence type="ECO:0000313" key="2">
    <source>
        <dbReference type="Proteomes" id="UP000240317"/>
    </source>
</evidence>
<dbReference type="AlphaFoldDB" id="A0A2T3WA20"/>
<dbReference type="EMBL" id="PYSV01000005">
    <property type="protein sequence ID" value="PTA68603.1"/>
    <property type="molecule type" value="Genomic_DNA"/>
</dbReference>
<gene>
    <name evidence="1" type="ORF">C8263_07375</name>
</gene>
<proteinExistence type="predicted"/>
<dbReference type="Proteomes" id="UP000240317">
    <property type="component" value="Unassembled WGS sequence"/>
</dbReference>
<sequence length="182" mass="21058">MDDLAYYDLERYLFETVSVRFAADEEISTFDFFCIVVWKANRAKSRVAARLMKRNPELDLAVQQLVTEVRSAENAAARLKVLMVDWGFRLPMASAILTVFYPDEFTIYDVRACEQLGNHHKLADIWDFGRLWEGYQGFVAAVQAAVPDHLSLRDKDRVLWARSFRQQLEADTKRRFGVGAEL</sequence>
<evidence type="ECO:0000313" key="1">
    <source>
        <dbReference type="EMBL" id="PTA68603.1"/>
    </source>
</evidence>
<keyword evidence="2" id="KW-1185">Reference proteome</keyword>
<reference evidence="1 2" key="1">
    <citation type="submission" date="2018-03" db="EMBL/GenBank/DDBJ databases">
        <title>Draft genome of Deinococcus sp. OD32.</title>
        <authorList>
            <person name="Wang X.-P."/>
            <person name="Du Z.-J."/>
        </authorList>
    </citation>
    <scope>NUCLEOTIDE SEQUENCE [LARGE SCALE GENOMIC DNA]</scope>
    <source>
        <strain evidence="1 2">OD32</strain>
    </source>
</reference>
<dbReference type="OrthoDB" id="598422at2"/>
<dbReference type="RefSeq" id="WP_107137500.1">
    <property type="nucleotide sequence ID" value="NZ_PYSV01000005.1"/>
</dbReference>
<name>A0A2T3WA20_9DEIO</name>
<comment type="caution">
    <text evidence="1">The sequence shown here is derived from an EMBL/GenBank/DDBJ whole genome shotgun (WGS) entry which is preliminary data.</text>
</comment>